<evidence type="ECO:0000313" key="3">
    <source>
        <dbReference type="Proteomes" id="UP000789508"/>
    </source>
</evidence>
<evidence type="ECO:0000313" key="2">
    <source>
        <dbReference type="EMBL" id="CAG8481131.1"/>
    </source>
</evidence>
<proteinExistence type="predicted"/>
<name>A0A9N8Z8R8_9GLOM</name>
<reference evidence="2" key="1">
    <citation type="submission" date="2021-06" db="EMBL/GenBank/DDBJ databases">
        <authorList>
            <person name="Kallberg Y."/>
            <person name="Tangrot J."/>
            <person name="Rosling A."/>
        </authorList>
    </citation>
    <scope>NUCLEOTIDE SEQUENCE</scope>
    <source>
        <strain evidence="2">FL130A</strain>
    </source>
</reference>
<organism evidence="2 3">
    <name type="scientific">Ambispora leptoticha</name>
    <dbReference type="NCBI Taxonomy" id="144679"/>
    <lineage>
        <taxon>Eukaryota</taxon>
        <taxon>Fungi</taxon>
        <taxon>Fungi incertae sedis</taxon>
        <taxon>Mucoromycota</taxon>
        <taxon>Glomeromycotina</taxon>
        <taxon>Glomeromycetes</taxon>
        <taxon>Archaeosporales</taxon>
        <taxon>Ambisporaceae</taxon>
        <taxon>Ambispora</taxon>
    </lineage>
</organism>
<dbReference type="GO" id="GO:0004497">
    <property type="term" value="F:monooxygenase activity"/>
    <property type="evidence" value="ECO:0007669"/>
    <property type="project" value="InterPro"/>
</dbReference>
<dbReference type="GO" id="GO:0020037">
    <property type="term" value="F:heme binding"/>
    <property type="evidence" value="ECO:0007669"/>
    <property type="project" value="InterPro"/>
</dbReference>
<protein>
    <submittedName>
        <fullName evidence="2">7391_t:CDS:1</fullName>
    </submittedName>
</protein>
<sequence>MLISRLLLTSDWTSVILTLFAVYISFYYYKYFSRKNKLPGPLPLPLVGNLIEVAKLGLDNVPKWFFLLRERYGDYFEFYLGTQRIVVTCNAELMDKLVDPSTKTNFFKRHPENSNISELGYNAHGIFFNQTFEGWKFNRKFLSKSLMSPKFQAELLQQQQELFCDASNYLDLLSSKIGDESLESTKINLAATMLSFNADLIIKMTTGKTGGSLAHYLKNNYPFENYKESKRLIQKSNSNSAAYEISIELTKLTRGWSTDTMYIFSLPKWLRHYVPGFSHFNKKCLNNLQRTFHILHGIIEERKNEIENSPKEMDLESNLLTLLLLANTERDPDRMIDTNGEFTRPMTKYEIGGILLEVCHGSIEEISWVFNSTVYYILKFPHVQNQFLEEIEKILGFDLARPITFEDLKKFKYLDAILYETLRLSPPLPVVGRTNTVVDEIVLDESS</sequence>
<keyword evidence="1" id="KW-0472">Membrane</keyword>
<dbReference type="Gene3D" id="1.10.630.10">
    <property type="entry name" value="Cytochrome P450"/>
    <property type="match status" value="1"/>
</dbReference>
<gene>
    <name evidence="2" type="ORF">ALEPTO_LOCUS2492</name>
</gene>
<evidence type="ECO:0000256" key="1">
    <source>
        <dbReference type="SAM" id="Phobius"/>
    </source>
</evidence>
<feature type="transmembrane region" description="Helical" evidence="1">
    <location>
        <begin position="12"/>
        <end position="29"/>
    </location>
</feature>
<keyword evidence="3" id="KW-1185">Reference proteome</keyword>
<dbReference type="InterPro" id="IPR002401">
    <property type="entry name" value="Cyt_P450_E_grp-I"/>
</dbReference>
<dbReference type="OrthoDB" id="1470350at2759"/>
<accession>A0A9N8Z8R8</accession>
<dbReference type="AlphaFoldDB" id="A0A9N8Z8R8"/>
<dbReference type="GO" id="GO:0005506">
    <property type="term" value="F:iron ion binding"/>
    <property type="evidence" value="ECO:0007669"/>
    <property type="project" value="InterPro"/>
</dbReference>
<dbReference type="PANTHER" id="PTHR24301">
    <property type="entry name" value="THROMBOXANE-A SYNTHASE"/>
    <property type="match status" value="1"/>
</dbReference>
<dbReference type="PANTHER" id="PTHR24301:SF2">
    <property type="entry name" value="THROMBOXANE-A SYNTHASE"/>
    <property type="match status" value="1"/>
</dbReference>
<dbReference type="GO" id="GO:0016705">
    <property type="term" value="F:oxidoreductase activity, acting on paired donors, with incorporation or reduction of molecular oxygen"/>
    <property type="evidence" value="ECO:0007669"/>
    <property type="project" value="InterPro"/>
</dbReference>
<dbReference type="Pfam" id="PF00067">
    <property type="entry name" value="p450"/>
    <property type="match status" value="1"/>
</dbReference>
<dbReference type="Proteomes" id="UP000789508">
    <property type="component" value="Unassembled WGS sequence"/>
</dbReference>
<dbReference type="SUPFAM" id="SSF48264">
    <property type="entry name" value="Cytochrome P450"/>
    <property type="match status" value="1"/>
</dbReference>
<dbReference type="InterPro" id="IPR036396">
    <property type="entry name" value="Cyt_P450_sf"/>
</dbReference>
<dbReference type="EMBL" id="CAJVPS010000370">
    <property type="protein sequence ID" value="CAG8481131.1"/>
    <property type="molecule type" value="Genomic_DNA"/>
</dbReference>
<dbReference type="PRINTS" id="PR00463">
    <property type="entry name" value="EP450I"/>
</dbReference>
<keyword evidence="1" id="KW-0812">Transmembrane</keyword>
<comment type="caution">
    <text evidence="2">The sequence shown here is derived from an EMBL/GenBank/DDBJ whole genome shotgun (WGS) entry which is preliminary data.</text>
</comment>
<dbReference type="InterPro" id="IPR001128">
    <property type="entry name" value="Cyt_P450"/>
</dbReference>
<keyword evidence="1" id="KW-1133">Transmembrane helix</keyword>